<dbReference type="SUPFAM" id="SSF81383">
    <property type="entry name" value="F-box domain"/>
    <property type="match status" value="1"/>
</dbReference>
<feature type="compositionally biased region" description="Basic and acidic residues" evidence="1">
    <location>
        <begin position="9"/>
        <end position="18"/>
    </location>
</feature>
<dbReference type="Gene3D" id="3.80.10.10">
    <property type="entry name" value="Ribonuclease Inhibitor"/>
    <property type="match status" value="1"/>
</dbReference>
<evidence type="ECO:0000259" key="2">
    <source>
        <dbReference type="PROSITE" id="PS50181"/>
    </source>
</evidence>
<reference evidence="3 5" key="1">
    <citation type="journal article" date="2011" name="Nature">
        <title>The Medicago genome provides insight into the evolution of rhizobial symbioses.</title>
        <authorList>
            <person name="Young N.D."/>
            <person name="Debelle F."/>
            <person name="Oldroyd G.E."/>
            <person name="Geurts R."/>
            <person name="Cannon S.B."/>
            <person name="Udvardi M.K."/>
            <person name="Benedito V.A."/>
            <person name="Mayer K.F."/>
            <person name="Gouzy J."/>
            <person name="Schoof H."/>
            <person name="Van de Peer Y."/>
            <person name="Proost S."/>
            <person name="Cook D.R."/>
            <person name="Meyers B.C."/>
            <person name="Spannagl M."/>
            <person name="Cheung F."/>
            <person name="De Mita S."/>
            <person name="Krishnakumar V."/>
            <person name="Gundlach H."/>
            <person name="Zhou S."/>
            <person name="Mudge J."/>
            <person name="Bharti A.K."/>
            <person name="Murray J.D."/>
            <person name="Naoumkina M.A."/>
            <person name="Rosen B."/>
            <person name="Silverstein K.A."/>
            <person name="Tang H."/>
            <person name="Rombauts S."/>
            <person name="Zhao P.X."/>
            <person name="Zhou P."/>
            <person name="Barbe V."/>
            <person name="Bardou P."/>
            <person name="Bechner M."/>
            <person name="Bellec A."/>
            <person name="Berger A."/>
            <person name="Berges H."/>
            <person name="Bidwell S."/>
            <person name="Bisseling T."/>
            <person name="Choisne N."/>
            <person name="Couloux A."/>
            <person name="Denny R."/>
            <person name="Deshpande S."/>
            <person name="Dai X."/>
            <person name="Doyle J.J."/>
            <person name="Dudez A.M."/>
            <person name="Farmer A.D."/>
            <person name="Fouteau S."/>
            <person name="Franken C."/>
            <person name="Gibelin C."/>
            <person name="Gish J."/>
            <person name="Goldstein S."/>
            <person name="Gonzalez A.J."/>
            <person name="Green P.J."/>
            <person name="Hallab A."/>
            <person name="Hartog M."/>
            <person name="Hua A."/>
            <person name="Humphray S.J."/>
            <person name="Jeong D.H."/>
            <person name="Jing Y."/>
            <person name="Jocker A."/>
            <person name="Kenton S.M."/>
            <person name="Kim D.J."/>
            <person name="Klee K."/>
            <person name="Lai H."/>
            <person name="Lang C."/>
            <person name="Lin S."/>
            <person name="Macmil S.L."/>
            <person name="Magdelenat G."/>
            <person name="Matthews L."/>
            <person name="McCorrison J."/>
            <person name="Monaghan E.L."/>
            <person name="Mun J.H."/>
            <person name="Najar F.Z."/>
            <person name="Nicholson C."/>
            <person name="Noirot C."/>
            <person name="O'Bleness M."/>
            <person name="Paule C.R."/>
            <person name="Poulain J."/>
            <person name="Prion F."/>
            <person name="Qin B."/>
            <person name="Qu C."/>
            <person name="Retzel E.F."/>
            <person name="Riddle C."/>
            <person name="Sallet E."/>
            <person name="Samain S."/>
            <person name="Samson N."/>
            <person name="Sanders I."/>
            <person name="Saurat O."/>
            <person name="Scarpelli C."/>
            <person name="Schiex T."/>
            <person name="Segurens B."/>
            <person name="Severin A.J."/>
            <person name="Sherrier D.J."/>
            <person name="Shi R."/>
            <person name="Sims S."/>
            <person name="Singer S.R."/>
            <person name="Sinharoy S."/>
            <person name="Sterck L."/>
            <person name="Viollet A."/>
            <person name="Wang B.B."/>
            <person name="Wang K."/>
            <person name="Wang M."/>
            <person name="Wang X."/>
            <person name="Warfsmann J."/>
            <person name="Weissenbach J."/>
            <person name="White D.D."/>
            <person name="White J.D."/>
            <person name="Wiley G.B."/>
            <person name="Wincker P."/>
            <person name="Xing Y."/>
            <person name="Yang L."/>
            <person name="Yao Z."/>
            <person name="Ying F."/>
            <person name="Zhai J."/>
            <person name="Zhou L."/>
            <person name="Zuber A."/>
            <person name="Denarie J."/>
            <person name="Dixon R.A."/>
            <person name="May G.D."/>
            <person name="Schwartz D.C."/>
            <person name="Rogers J."/>
            <person name="Quetier F."/>
            <person name="Town C.D."/>
            <person name="Roe B.A."/>
        </authorList>
    </citation>
    <scope>NUCLEOTIDE SEQUENCE [LARGE SCALE GENOMIC DNA]</scope>
    <source>
        <strain evidence="3">A17</strain>
        <strain evidence="4 5">cv. Jemalong A17</strain>
    </source>
</reference>
<evidence type="ECO:0000313" key="3">
    <source>
        <dbReference type="EMBL" id="KEH37794.1"/>
    </source>
</evidence>
<accession>A0A072V6V2</accession>
<evidence type="ECO:0000256" key="1">
    <source>
        <dbReference type="SAM" id="MobiDB-lite"/>
    </source>
</evidence>
<protein>
    <submittedName>
        <fullName evidence="3">F-box/RNI/FBD-like domain protein</fullName>
    </submittedName>
</protein>
<feature type="domain" description="F-box" evidence="2">
    <location>
        <begin position="114"/>
        <end position="162"/>
    </location>
</feature>
<dbReference type="PROSITE" id="PS50181">
    <property type="entry name" value="FBOX"/>
    <property type="match status" value="1"/>
</dbReference>
<dbReference type="SUPFAM" id="SSF52047">
    <property type="entry name" value="RNI-like"/>
    <property type="match status" value="1"/>
</dbReference>
<feature type="region of interest" description="Disordered" evidence="1">
    <location>
        <begin position="1"/>
        <end position="34"/>
    </location>
</feature>
<dbReference type="EMBL" id="CM001218">
    <property type="protein sequence ID" value="KEH37794.1"/>
    <property type="molecule type" value="Genomic_DNA"/>
</dbReference>
<dbReference type="HOGENOM" id="CLU_010721_0_1_1"/>
<sequence>MSRRNMSQRLEKRSDRLRLGRVQSSTSRCTEEKGCTTPSFGSSSYCVNPKLEPLLIPIPFFGVTHSEYYCILFSWNYSIGNFTWYLSLSFKGRKQTKSTPRKVIDVEPEPEPDPDRISCLPGHVIDQILTYLPIREAVRTSVLSKKWRNKWYTLPNLVFDRQCLSAAAYEDTLVIQMKFLKIVNSVLLHHSGPINIFKFSMCAPIDESLVSDVDQWILYLSRKSIKELVLDVCTEELYKIPWCLFSCQSLHHLKLHFCCLKPPTLFKGFRSLKSLDLNHVAVAQDAFENLISGCPLLEKLKLTEVGGFAQIDICAPNLKFLEIHGEYEGINFNNTFQLATLVIDLWWDFNFENSNQGRSRGHSSNMLKFFDHRPHIQCLVIRSCFLKYLTAGVLPKKLPTPCMDLSHLSLSINFDDLKEISAALCLLRSSPNLRKLEIFKEIEVHTVPLTPAAYCWEKIFSAPAMPIRVRHVTIDGIFGNKLELDFIKFLLLYSPVLEKMTVKPVENFIPELMRGLIRFKRASGEAEVILEDFT</sequence>
<dbReference type="InterPro" id="IPR053781">
    <property type="entry name" value="F-box_AtFBL13-like"/>
</dbReference>
<dbReference type="EnsemblPlants" id="KEH37794">
    <property type="protein sequence ID" value="KEH37794"/>
    <property type="gene ID" value="MTR_2g047858"/>
</dbReference>
<dbReference type="InterPro" id="IPR055411">
    <property type="entry name" value="LRR_FXL15/At3g58940/PEG3-like"/>
</dbReference>
<gene>
    <name evidence="3" type="ordered locus">MTR_2g047858</name>
</gene>
<dbReference type="InterPro" id="IPR036047">
    <property type="entry name" value="F-box-like_dom_sf"/>
</dbReference>
<keyword evidence="5" id="KW-1185">Reference proteome</keyword>
<dbReference type="InterPro" id="IPR032675">
    <property type="entry name" value="LRR_dom_sf"/>
</dbReference>
<dbReference type="STRING" id="3880.A0A072V6V2"/>
<dbReference type="Pfam" id="PF00646">
    <property type="entry name" value="F-box"/>
    <property type="match status" value="1"/>
</dbReference>
<dbReference type="Proteomes" id="UP000002051">
    <property type="component" value="Chromosome 2"/>
</dbReference>
<dbReference type="PANTHER" id="PTHR31639">
    <property type="entry name" value="F-BOX PROTEIN-LIKE"/>
    <property type="match status" value="1"/>
</dbReference>
<reference evidence="3 5" key="2">
    <citation type="journal article" date="2014" name="BMC Genomics">
        <title>An improved genome release (version Mt4.0) for the model legume Medicago truncatula.</title>
        <authorList>
            <person name="Tang H."/>
            <person name="Krishnakumar V."/>
            <person name="Bidwell S."/>
            <person name="Rosen B."/>
            <person name="Chan A."/>
            <person name="Zhou S."/>
            <person name="Gentzbittel L."/>
            <person name="Childs K.L."/>
            <person name="Yandell M."/>
            <person name="Gundlach H."/>
            <person name="Mayer K.F."/>
            <person name="Schwartz D.C."/>
            <person name="Town C.D."/>
        </authorList>
    </citation>
    <scope>GENOME REANNOTATION</scope>
    <source>
        <strain evidence="3">A17</strain>
        <strain evidence="4 5">cv. Jemalong A17</strain>
    </source>
</reference>
<proteinExistence type="predicted"/>
<evidence type="ECO:0000313" key="5">
    <source>
        <dbReference type="Proteomes" id="UP000002051"/>
    </source>
</evidence>
<dbReference type="Pfam" id="PF24758">
    <property type="entry name" value="LRR_At5g56370"/>
    <property type="match status" value="1"/>
</dbReference>
<reference evidence="4" key="3">
    <citation type="submission" date="2015-04" db="UniProtKB">
        <authorList>
            <consortium name="EnsemblPlants"/>
        </authorList>
    </citation>
    <scope>IDENTIFICATION</scope>
    <source>
        <strain evidence="4">cv. Jemalong A17</strain>
    </source>
</reference>
<dbReference type="AlphaFoldDB" id="A0A072V6V2"/>
<organism evidence="3 5">
    <name type="scientific">Medicago truncatula</name>
    <name type="common">Barrel medic</name>
    <name type="synonym">Medicago tribuloides</name>
    <dbReference type="NCBI Taxonomy" id="3880"/>
    <lineage>
        <taxon>Eukaryota</taxon>
        <taxon>Viridiplantae</taxon>
        <taxon>Streptophyta</taxon>
        <taxon>Embryophyta</taxon>
        <taxon>Tracheophyta</taxon>
        <taxon>Spermatophyta</taxon>
        <taxon>Magnoliopsida</taxon>
        <taxon>eudicotyledons</taxon>
        <taxon>Gunneridae</taxon>
        <taxon>Pentapetalae</taxon>
        <taxon>rosids</taxon>
        <taxon>fabids</taxon>
        <taxon>Fabales</taxon>
        <taxon>Fabaceae</taxon>
        <taxon>Papilionoideae</taxon>
        <taxon>50 kb inversion clade</taxon>
        <taxon>NPAAA clade</taxon>
        <taxon>Hologalegina</taxon>
        <taxon>IRL clade</taxon>
        <taxon>Trifolieae</taxon>
        <taxon>Medicago</taxon>
    </lineage>
</organism>
<dbReference type="CDD" id="cd22160">
    <property type="entry name" value="F-box_AtFBL13-like"/>
    <property type="match status" value="1"/>
</dbReference>
<dbReference type="PANTHER" id="PTHR31639:SF93">
    <property type="entry name" value="F-BOX_FBD_LRR PROTEIN"/>
    <property type="match status" value="1"/>
</dbReference>
<dbReference type="InterPro" id="IPR001810">
    <property type="entry name" value="F-box_dom"/>
</dbReference>
<evidence type="ECO:0000313" key="4">
    <source>
        <dbReference type="EnsemblPlants" id="KEH37794"/>
    </source>
</evidence>
<name>A0A072V6V2_MEDTR</name>